<proteinExistence type="inferred from homology"/>
<name>A0AAN6GHU0_9BASI</name>
<dbReference type="InterPro" id="IPR036155">
    <property type="entry name" value="Crypto/Photolyase_N_sf"/>
</dbReference>
<dbReference type="Gene3D" id="1.10.579.10">
    <property type="entry name" value="DNA Cyclobutane Dipyrimidine Photolyase, subunit A, domain 3"/>
    <property type="match status" value="1"/>
</dbReference>
<dbReference type="SUPFAM" id="SSF52425">
    <property type="entry name" value="Cryptochrome/photolyase, N-terminal domain"/>
    <property type="match status" value="1"/>
</dbReference>
<dbReference type="PROSITE" id="PS00394">
    <property type="entry name" value="DNA_PHOTOLYASES_1_1"/>
    <property type="match status" value="1"/>
</dbReference>
<dbReference type="AlphaFoldDB" id="A0AAN6GHU0"/>
<dbReference type="NCBIfam" id="TIGR02765">
    <property type="entry name" value="crypto_DASH"/>
    <property type="match status" value="1"/>
</dbReference>
<dbReference type="InterPro" id="IPR014133">
    <property type="entry name" value="Cry_DASH"/>
</dbReference>
<evidence type="ECO:0000256" key="5">
    <source>
        <dbReference type="PIRSR" id="PIRSR602081-1"/>
    </source>
</evidence>
<evidence type="ECO:0000256" key="2">
    <source>
        <dbReference type="ARBA" id="ARBA00022630"/>
    </source>
</evidence>
<dbReference type="InterPro" id="IPR005101">
    <property type="entry name" value="Cryptochr/Photolyase_FAD-bd"/>
</dbReference>
<dbReference type="PANTHER" id="PTHR11455:SF22">
    <property type="entry name" value="CRYPTOCHROME DASH"/>
    <property type="match status" value="1"/>
</dbReference>
<keyword evidence="10" id="KW-1185">Reference proteome</keyword>
<dbReference type="SUPFAM" id="SSF48173">
    <property type="entry name" value="Cryptochrome/photolyase FAD-binding domain"/>
    <property type="match status" value="1"/>
</dbReference>
<keyword evidence="2 5" id="KW-0285">Flavoprotein</keyword>
<comment type="similarity">
    <text evidence="1 6">Belongs to the DNA photolyase class-1 family.</text>
</comment>
<dbReference type="PRINTS" id="PR00147">
    <property type="entry name" value="DNAPHOTLYASE"/>
</dbReference>
<evidence type="ECO:0000256" key="1">
    <source>
        <dbReference type="ARBA" id="ARBA00005862"/>
    </source>
</evidence>
<keyword evidence="4 6" id="KW-0157">Chromophore</keyword>
<dbReference type="InterPro" id="IPR014729">
    <property type="entry name" value="Rossmann-like_a/b/a_fold"/>
</dbReference>
<dbReference type="GO" id="GO:0003684">
    <property type="term" value="F:damaged DNA binding"/>
    <property type="evidence" value="ECO:0007669"/>
    <property type="project" value="TreeGrafter"/>
</dbReference>
<dbReference type="InterPro" id="IPR018394">
    <property type="entry name" value="DNA_photolyase_1_CS_C"/>
</dbReference>
<evidence type="ECO:0000259" key="8">
    <source>
        <dbReference type="PROSITE" id="PS51645"/>
    </source>
</evidence>
<protein>
    <recommendedName>
        <fullName evidence="6">Cryptochrome DASH</fullName>
    </recommendedName>
</protein>
<dbReference type="Gene3D" id="1.25.40.80">
    <property type="match status" value="1"/>
</dbReference>
<evidence type="ECO:0000313" key="10">
    <source>
        <dbReference type="Proteomes" id="UP001176521"/>
    </source>
</evidence>
<comment type="cofactor">
    <cofactor evidence="6">
        <name>(6R)-5,10-methylene-5,6,7,8-tetrahydrofolate</name>
        <dbReference type="ChEBI" id="CHEBI:15636"/>
    </cofactor>
    <text evidence="6">Binds 1 5,10-methenyltetrahydrofolate (MTHF) per subunit.</text>
</comment>
<organism evidence="9 10">
    <name type="scientific">Tilletia horrida</name>
    <dbReference type="NCBI Taxonomy" id="155126"/>
    <lineage>
        <taxon>Eukaryota</taxon>
        <taxon>Fungi</taxon>
        <taxon>Dikarya</taxon>
        <taxon>Basidiomycota</taxon>
        <taxon>Ustilaginomycotina</taxon>
        <taxon>Exobasidiomycetes</taxon>
        <taxon>Tilletiales</taxon>
        <taxon>Tilletiaceae</taxon>
        <taxon>Tilletia</taxon>
    </lineage>
</organism>
<dbReference type="InterPro" id="IPR036134">
    <property type="entry name" value="Crypto/Photolyase_FAD-like_sf"/>
</dbReference>
<dbReference type="PANTHER" id="PTHR11455">
    <property type="entry name" value="CRYPTOCHROME"/>
    <property type="match status" value="1"/>
</dbReference>
<comment type="cofactor">
    <cofactor evidence="5 6">
        <name>FAD</name>
        <dbReference type="ChEBI" id="CHEBI:57692"/>
    </cofactor>
    <text evidence="5 6">Binds 1 FAD per subunit.</text>
</comment>
<keyword evidence="3 5" id="KW-0274">FAD</keyword>
<comment type="function">
    <text evidence="6">May have a photoreceptor function.</text>
</comment>
<feature type="region of interest" description="Disordered" evidence="7">
    <location>
        <begin position="623"/>
        <end position="681"/>
    </location>
</feature>
<accession>A0AAN6GHU0</accession>
<evidence type="ECO:0000256" key="3">
    <source>
        <dbReference type="ARBA" id="ARBA00022827"/>
    </source>
</evidence>
<reference evidence="9" key="1">
    <citation type="journal article" date="2023" name="PhytoFront">
        <title>Draft Genome Resources of Seven Strains of Tilletia horrida, Causal Agent of Kernel Smut of Rice.</title>
        <authorList>
            <person name="Khanal S."/>
            <person name="Antony Babu S."/>
            <person name="Zhou X.G."/>
        </authorList>
    </citation>
    <scope>NUCLEOTIDE SEQUENCE</scope>
    <source>
        <strain evidence="9">TX3</strain>
    </source>
</reference>
<feature type="compositionally biased region" description="Gly residues" evidence="7">
    <location>
        <begin position="629"/>
        <end position="681"/>
    </location>
</feature>
<dbReference type="Gene3D" id="3.40.50.620">
    <property type="entry name" value="HUPs"/>
    <property type="match status" value="1"/>
</dbReference>
<feature type="binding site" evidence="5">
    <location>
        <position position="348"/>
    </location>
    <ligand>
        <name>FAD</name>
        <dbReference type="ChEBI" id="CHEBI:57692"/>
    </ligand>
</feature>
<feature type="binding site" evidence="5">
    <location>
        <begin position="402"/>
        <end position="409"/>
    </location>
    <ligand>
        <name>FAD</name>
        <dbReference type="ChEBI" id="CHEBI:57692"/>
    </ligand>
</feature>
<dbReference type="PROSITE" id="PS51645">
    <property type="entry name" value="PHR_CRY_ALPHA_BETA"/>
    <property type="match status" value="1"/>
</dbReference>
<feature type="domain" description="Photolyase/cryptochrome alpha/beta" evidence="8">
    <location>
        <begin position="7"/>
        <end position="192"/>
    </location>
</feature>
<evidence type="ECO:0000256" key="6">
    <source>
        <dbReference type="RuleBase" id="RU367151"/>
    </source>
</evidence>
<dbReference type="InterPro" id="IPR002081">
    <property type="entry name" value="Cryptochrome/DNA_photolyase_1"/>
</dbReference>
<dbReference type="GO" id="GO:0071949">
    <property type="term" value="F:FAD binding"/>
    <property type="evidence" value="ECO:0007669"/>
    <property type="project" value="TreeGrafter"/>
</dbReference>
<evidence type="ECO:0000256" key="7">
    <source>
        <dbReference type="SAM" id="MobiDB-lite"/>
    </source>
</evidence>
<evidence type="ECO:0000256" key="4">
    <source>
        <dbReference type="ARBA" id="ARBA00022991"/>
    </source>
</evidence>
<dbReference type="Pfam" id="PF00875">
    <property type="entry name" value="DNA_photolyase"/>
    <property type="match status" value="1"/>
</dbReference>
<dbReference type="GO" id="GO:0000719">
    <property type="term" value="P:photoreactive repair"/>
    <property type="evidence" value="ECO:0007669"/>
    <property type="project" value="TreeGrafter"/>
</dbReference>
<feature type="binding site" evidence="5">
    <location>
        <begin position="528"/>
        <end position="530"/>
    </location>
    <ligand>
        <name>FAD</name>
        <dbReference type="ChEBI" id="CHEBI:57692"/>
    </ligand>
</feature>
<dbReference type="EMBL" id="JAPDMQ010000018">
    <property type="protein sequence ID" value="KAK0540133.1"/>
    <property type="molecule type" value="Genomic_DNA"/>
</dbReference>
<dbReference type="Pfam" id="PF03441">
    <property type="entry name" value="FAD_binding_7"/>
    <property type="match status" value="1"/>
</dbReference>
<sequence length="681" mass="73599">MAASKGNVLIALLRNDLRVHDHPIFHVASSKGGQQQQQHSPLTASLRFSQPITHLLPVYVLDPVFVPLSGLSNLPAAIAQQAPEPKTRTLSLWRTSPHRLSYLAHSLADLAQTLQGKGSALHVYAGRSERVISHLVKRIEADGYRVEGVAMTKEVNSEELRTQSRVRKALEAASSTGNGRKPRVFTTEAKPLVPRNILPFELRELPDVYTQFRKRVEGIRPDEGSSQYMGAVLEPLPTPDKLLPPPDTVPDQADDAYLLDGKDSRASLSDVQTLIQQLIKPILDSPTLGIAKGAALQTEAAQNDEKVGQGGGQTAQVPSAFPFKGGETEALQRLKHYLDGPNAPGVRYKETRNGMLGEDYSTKFAAALAHGTISPRTIAVHALAMDEASGKPSGGGYWVVFELLWRDYFYYVGARYRTALFQLDGIAAAMPSKAGAAAQENYPAVMGNKRADVDGWVRSKTLEDKEDFFVRWAEGRTGVPLIDANMRELIQTGFMSNRGRQNVASFLTKDLGYDWRYGAELFESLLTDYDTNSNWGNWQYVAGVGNDPRSSRQFNPIKQAHDYDAQGDYVKSWLPELRSVPAHAVQHPWTLNLTQQGIDIGTYPGRPIVENKGMWQRHYWRDGAASSSRGGGGGGGGGRGGGGRGGGGGGGGGYRGRGGGRGGRGGGGGRGGRGRGGGAPN</sequence>
<comment type="caution">
    <text evidence="9">The sequence shown here is derived from an EMBL/GenBank/DDBJ whole genome shotgun (WGS) entry which is preliminary data.</text>
</comment>
<dbReference type="Proteomes" id="UP001176521">
    <property type="component" value="Unassembled WGS sequence"/>
</dbReference>
<evidence type="ECO:0000313" key="9">
    <source>
        <dbReference type="EMBL" id="KAK0540133.1"/>
    </source>
</evidence>
<dbReference type="GO" id="GO:0003904">
    <property type="term" value="F:deoxyribodipyrimidine photo-lyase activity"/>
    <property type="evidence" value="ECO:0007669"/>
    <property type="project" value="TreeGrafter"/>
</dbReference>
<gene>
    <name evidence="9" type="ORF">OC842_000615</name>
</gene>
<dbReference type="InterPro" id="IPR006050">
    <property type="entry name" value="DNA_photolyase_N"/>
</dbReference>